<evidence type="ECO:0000313" key="2">
    <source>
        <dbReference type="Proteomes" id="UP001501469"/>
    </source>
</evidence>
<dbReference type="InterPro" id="IPR036390">
    <property type="entry name" value="WH_DNA-bd_sf"/>
</dbReference>
<dbReference type="EMBL" id="BAABDK010000030">
    <property type="protein sequence ID" value="GAA4048611.1"/>
    <property type="molecule type" value="Genomic_DNA"/>
</dbReference>
<dbReference type="Gene3D" id="1.10.10.10">
    <property type="entry name" value="Winged helix-like DNA-binding domain superfamily/Winged helix DNA-binding domain"/>
    <property type="match status" value="1"/>
</dbReference>
<comment type="caution">
    <text evidence="1">The sequence shown here is derived from an EMBL/GenBank/DDBJ whole genome shotgun (WGS) entry which is preliminary data.</text>
</comment>
<name>A0ABP7UNX1_9BACT</name>
<evidence type="ECO:0008006" key="3">
    <source>
        <dbReference type="Google" id="ProtNLM"/>
    </source>
</evidence>
<dbReference type="Proteomes" id="UP001501469">
    <property type="component" value="Unassembled WGS sequence"/>
</dbReference>
<accession>A0ABP7UNX1</accession>
<keyword evidence="2" id="KW-1185">Reference proteome</keyword>
<sequence>MSPDSSSEAAALAAFEHRVLTRDEPRVPEPLRLDAASVQERLRGALRQRLGQRDPRRQRTLAIICHRFLAVPEQYSTDAFLVEALGLAPASLTRAWRELHESGLVELVPAGRRRAYRLGRAGEDWLLAVVKGNQTT</sequence>
<protein>
    <recommendedName>
        <fullName evidence="3">HTH marR-type domain-containing protein</fullName>
    </recommendedName>
</protein>
<dbReference type="RefSeq" id="WP_345057901.1">
    <property type="nucleotide sequence ID" value="NZ_BAABDK010000030.1"/>
</dbReference>
<evidence type="ECO:0000313" key="1">
    <source>
        <dbReference type="EMBL" id="GAA4048611.1"/>
    </source>
</evidence>
<dbReference type="SUPFAM" id="SSF46785">
    <property type="entry name" value="Winged helix' DNA-binding domain"/>
    <property type="match status" value="1"/>
</dbReference>
<reference evidence="2" key="1">
    <citation type="journal article" date="2019" name="Int. J. Syst. Evol. Microbiol.">
        <title>The Global Catalogue of Microorganisms (GCM) 10K type strain sequencing project: providing services to taxonomists for standard genome sequencing and annotation.</title>
        <authorList>
            <consortium name="The Broad Institute Genomics Platform"/>
            <consortium name="The Broad Institute Genome Sequencing Center for Infectious Disease"/>
            <person name="Wu L."/>
            <person name="Ma J."/>
        </authorList>
    </citation>
    <scope>NUCLEOTIDE SEQUENCE [LARGE SCALE GENOMIC DNA]</scope>
    <source>
        <strain evidence="2">JCM 17225</strain>
    </source>
</reference>
<organism evidence="1 2">
    <name type="scientific">Hymenobacter glaciei</name>
    <dbReference type="NCBI Taxonomy" id="877209"/>
    <lineage>
        <taxon>Bacteria</taxon>
        <taxon>Pseudomonadati</taxon>
        <taxon>Bacteroidota</taxon>
        <taxon>Cytophagia</taxon>
        <taxon>Cytophagales</taxon>
        <taxon>Hymenobacteraceae</taxon>
        <taxon>Hymenobacter</taxon>
    </lineage>
</organism>
<proteinExistence type="predicted"/>
<gene>
    <name evidence="1" type="ORF">GCM10022409_38830</name>
</gene>
<dbReference type="InterPro" id="IPR036388">
    <property type="entry name" value="WH-like_DNA-bd_sf"/>
</dbReference>